<reference evidence="3 4" key="1">
    <citation type="submission" date="2014-04" db="EMBL/GenBank/DDBJ databases">
        <title>Evolutionary Origins and Diversification of the Mycorrhizal Mutualists.</title>
        <authorList>
            <consortium name="DOE Joint Genome Institute"/>
            <consortium name="Mycorrhizal Genomics Consortium"/>
            <person name="Kohler A."/>
            <person name="Kuo A."/>
            <person name="Nagy L.G."/>
            <person name="Floudas D."/>
            <person name="Copeland A."/>
            <person name="Barry K.W."/>
            <person name="Cichocki N."/>
            <person name="Veneault-Fourrey C."/>
            <person name="LaButti K."/>
            <person name="Lindquist E.A."/>
            <person name="Lipzen A."/>
            <person name="Lundell T."/>
            <person name="Morin E."/>
            <person name="Murat C."/>
            <person name="Riley R."/>
            <person name="Ohm R."/>
            <person name="Sun H."/>
            <person name="Tunlid A."/>
            <person name="Henrissat B."/>
            <person name="Grigoriev I.V."/>
            <person name="Hibbett D.S."/>
            <person name="Martin F."/>
        </authorList>
    </citation>
    <scope>NUCLEOTIDE SEQUENCE [LARGE SCALE GENOMIC DNA]</scope>
    <source>
        <strain evidence="3 4">FD-317 M1</strain>
    </source>
</reference>
<name>A0A0D0CY00_9AGAR</name>
<feature type="signal peptide" evidence="2">
    <location>
        <begin position="1"/>
        <end position="19"/>
    </location>
</feature>
<gene>
    <name evidence="3" type="ORF">GYMLUDRAFT_590960</name>
</gene>
<evidence type="ECO:0008006" key="5">
    <source>
        <dbReference type="Google" id="ProtNLM"/>
    </source>
</evidence>
<organism evidence="3 4">
    <name type="scientific">Collybiopsis luxurians FD-317 M1</name>
    <dbReference type="NCBI Taxonomy" id="944289"/>
    <lineage>
        <taxon>Eukaryota</taxon>
        <taxon>Fungi</taxon>
        <taxon>Dikarya</taxon>
        <taxon>Basidiomycota</taxon>
        <taxon>Agaricomycotina</taxon>
        <taxon>Agaricomycetes</taxon>
        <taxon>Agaricomycetidae</taxon>
        <taxon>Agaricales</taxon>
        <taxon>Marasmiineae</taxon>
        <taxon>Omphalotaceae</taxon>
        <taxon>Collybiopsis</taxon>
        <taxon>Collybiopsis luxurians</taxon>
    </lineage>
</organism>
<evidence type="ECO:0000313" key="4">
    <source>
        <dbReference type="Proteomes" id="UP000053593"/>
    </source>
</evidence>
<dbReference type="EMBL" id="KN834772">
    <property type="protein sequence ID" value="KIK61183.1"/>
    <property type="molecule type" value="Genomic_DNA"/>
</dbReference>
<feature type="transmembrane region" description="Helical" evidence="1">
    <location>
        <begin position="73"/>
        <end position="98"/>
    </location>
</feature>
<keyword evidence="1" id="KW-0812">Transmembrane</keyword>
<protein>
    <recommendedName>
        <fullName evidence="5">Transmembrane protein</fullName>
    </recommendedName>
</protein>
<accession>A0A0D0CY00</accession>
<feature type="chain" id="PRO_5002225552" description="Transmembrane protein" evidence="2">
    <location>
        <begin position="20"/>
        <end position="296"/>
    </location>
</feature>
<dbReference type="AlphaFoldDB" id="A0A0D0CY00"/>
<feature type="transmembrane region" description="Helical" evidence="1">
    <location>
        <begin position="183"/>
        <end position="204"/>
    </location>
</feature>
<keyword evidence="2" id="KW-0732">Signal</keyword>
<feature type="transmembrane region" description="Helical" evidence="1">
    <location>
        <begin position="110"/>
        <end position="138"/>
    </location>
</feature>
<keyword evidence="1" id="KW-1133">Transmembrane helix</keyword>
<evidence type="ECO:0000256" key="1">
    <source>
        <dbReference type="SAM" id="Phobius"/>
    </source>
</evidence>
<feature type="transmembrane region" description="Helical" evidence="1">
    <location>
        <begin position="150"/>
        <end position="177"/>
    </location>
</feature>
<keyword evidence="4" id="KW-1185">Reference proteome</keyword>
<dbReference type="HOGENOM" id="CLU_044614_3_3_1"/>
<keyword evidence="1" id="KW-0472">Membrane</keyword>
<evidence type="ECO:0000313" key="3">
    <source>
        <dbReference type="EMBL" id="KIK61183.1"/>
    </source>
</evidence>
<dbReference type="OrthoDB" id="2756618at2759"/>
<dbReference type="Proteomes" id="UP000053593">
    <property type="component" value="Unassembled WGS sequence"/>
</dbReference>
<proteinExistence type="predicted"/>
<evidence type="ECO:0000256" key="2">
    <source>
        <dbReference type="SAM" id="SignalP"/>
    </source>
</evidence>
<sequence length="296" mass="32154">MLLLATVHIIIDFVRILQAFVAGQPSSQEGGIAYYADLSNPLHVVKTVFYVTQTILGDGVMIWRFYVVYQKRILYAVPFLIVLAVNAAAGYVVCWSLSEAHPGSNIFHTAASWITTFFVLTMCINALCTILIALRIFLTSSPSKASGQSLLPVFVTIVESGALYASGVLGLLIAFLSGSNGQYPALDICTPLVGIVYCLIVLQIRYHLDRRVRGTTVGSGASAVKFAPMPKRSQPRGPADIITQASTFGTFTAAENEGFDSGKHSMFIDTKNDDVETTELEDFAPRTSSNKVERIL</sequence>